<comment type="caution">
    <text evidence="3">The sequence shown here is derived from an EMBL/GenBank/DDBJ whole genome shotgun (WGS) entry which is preliminary data.</text>
</comment>
<feature type="compositionally biased region" description="Polar residues" evidence="1">
    <location>
        <begin position="23"/>
        <end position="55"/>
    </location>
</feature>
<organism evidence="3 4">
    <name type="scientific">Durusdinium trenchii</name>
    <dbReference type="NCBI Taxonomy" id="1381693"/>
    <lineage>
        <taxon>Eukaryota</taxon>
        <taxon>Sar</taxon>
        <taxon>Alveolata</taxon>
        <taxon>Dinophyceae</taxon>
        <taxon>Suessiales</taxon>
        <taxon>Symbiodiniaceae</taxon>
        <taxon>Durusdinium</taxon>
    </lineage>
</organism>
<feature type="compositionally biased region" description="Polar residues" evidence="1">
    <location>
        <begin position="1"/>
        <end position="16"/>
    </location>
</feature>
<dbReference type="EMBL" id="CAXAMM010006421">
    <property type="protein sequence ID" value="CAK9010965.1"/>
    <property type="molecule type" value="Genomic_DNA"/>
</dbReference>
<accession>A0ABP0J9A4</accession>
<dbReference type="InterPro" id="IPR012337">
    <property type="entry name" value="RNaseH-like_sf"/>
</dbReference>
<dbReference type="Gene3D" id="3.30.420.10">
    <property type="entry name" value="Ribonuclease H-like superfamily/Ribonuclease H"/>
    <property type="match status" value="1"/>
</dbReference>
<keyword evidence="4" id="KW-1185">Reference proteome</keyword>
<dbReference type="SMART" id="SM00343">
    <property type="entry name" value="ZnF_C2HC"/>
    <property type="match status" value="3"/>
</dbReference>
<evidence type="ECO:0000313" key="4">
    <source>
        <dbReference type="Proteomes" id="UP001642464"/>
    </source>
</evidence>
<feature type="region of interest" description="Disordered" evidence="1">
    <location>
        <begin position="1"/>
        <end position="78"/>
    </location>
</feature>
<feature type="region of interest" description="Disordered" evidence="1">
    <location>
        <begin position="1212"/>
        <end position="1231"/>
    </location>
</feature>
<feature type="compositionally biased region" description="Low complexity" evidence="1">
    <location>
        <begin position="61"/>
        <end position="78"/>
    </location>
</feature>
<name>A0ABP0J9A4_9DINO</name>
<dbReference type="PANTHER" id="PTHR11439">
    <property type="entry name" value="GAG-POL-RELATED RETROTRANSPOSON"/>
    <property type="match status" value="1"/>
</dbReference>
<feature type="domain" description="Integrase catalytic" evidence="2">
    <location>
        <begin position="711"/>
        <end position="876"/>
    </location>
</feature>
<feature type="region of interest" description="Disordered" evidence="1">
    <location>
        <begin position="982"/>
        <end position="1175"/>
    </location>
</feature>
<dbReference type="Proteomes" id="UP001642464">
    <property type="component" value="Unassembled WGS sequence"/>
</dbReference>
<feature type="compositionally biased region" description="Low complexity" evidence="1">
    <location>
        <begin position="1004"/>
        <end position="1035"/>
    </location>
</feature>
<feature type="region of interest" description="Disordered" evidence="1">
    <location>
        <begin position="1566"/>
        <end position="1585"/>
    </location>
</feature>
<dbReference type="InterPro" id="IPR001878">
    <property type="entry name" value="Znf_CCHC"/>
</dbReference>
<protein>
    <submittedName>
        <fullName evidence="3">Retrovirus-related Pol polyprotein from transposon RE1 (Retro element 1) (AtRE1)</fullName>
    </submittedName>
</protein>
<evidence type="ECO:0000256" key="1">
    <source>
        <dbReference type="SAM" id="MobiDB-lite"/>
    </source>
</evidence>
<gene>
    <name evidence="3" type="ORF">SCF082_LOCUS10887</name>
</gene>
<sequence length="1841" mass="198449">MSSATSADEQDLTTPTKEGALQESASGGNTLSASNLGQGTASSGNTPSASNLGQGTASGGNTPSASNPSALSTSSSSSAEMKAIADNLQELKTISAQLINAQTVSNNAGANVPYPTDQVGTLTFLGADPQKENHAAKAMASLGALPSPRRDDGSVMSANAWRSEVLAQAGGKIPRIKLWIDAATRLIGSTTPRFRMNFTLQEDRTMFTLLEPVAAALGDRMLARNHNEHMCGILALRNILDAFPASTVPERATLNKKVAKIGDRALAFYRADGKSWASIANSHISAVETAIRSAFDATGAKRQDMTTWISTLWEMGLFPLLTDANFADSPQIRAIAELTMEKFDATAARAAIVQQAQWLDSTGRSLPADCLPAVQNAPTPPAPSGVGHTQQRGQANQVCDACGGPHAHWECTARSNMAPCTRCFKPQSHLPSMCRAKLPSAEGCLRCGSSQHVLEQCTVDGLANAVCPRCNRKGHAVSACRAKNSEMAVKSTLSMKHHSNRYPALAFSIDECPTNESLLLIDSCASVSMTGEPTRLHNVTTTTNAPDLHGVSGTVQPSERGNLNIDLGGTTHTIPRVFVVPHLGNRTVIAANDLHELGLGAHLAGTHGSYIFSLEKPEVPVAALLHNNSRVYQLANGTGDVSHDESCLPALTKADIHIANGHVTPATGIRGQVDAVENLEIIENGSGEGSCDTCAMTKQRIFKRTRHPMERATAPKRLFHIDAMGDRDVSIDGYHRAVVAVDDFSGFTYVYLQRIGDTKAQILPSFVRDAFGPDGIPPSGAVIRADKAFTQGAFADRAEAMGFTFDRIIPHEHVTNAVAERTIGLLGESVRAILHGSNLPASYWTFALRTAVHASRLRPSARSAPETPWEKDQRGKPTFDSVPFGVAAYARKPKDQIAKRSFDTVSRVGINLGPTPLNDSSGFNILLLDTGRIVVRRSVVFNTRIYPAIGDCPKKIRNAARNLFITAPGAQVDTHDWYDDVHALDSDDDASPTSNSPGLAPESAPQQAPANGQPPAHAPATPGATSPTTPASGTPRTPPSTSPDATAETPSPAQPGSPWSLPSASTPARPSRLSWTCTFGGEDEFPPLTPATVRSQRPETVTPPGKEAPPATSHDQEAPPSTSHDQEAHHPAPKRRPASAPRAAPPEVRRGPADDPPQAERHPAVPPTMEEAHQTAGHELSYKGHDYGKGMQPAIDPQGKDAELLIVDQPRRPGSKAKTEAIATGQPQPSNTSLAYAAVQNAEREHLGLHKEARVPEITFPGKDGKAAIEDEDFSDIKVYDEWAATDPVEVPSSYADIANLRPRDRDLWQRSCLNEWHGLITNETFAVVDESEPKRAGIRPIGTKFIMTKKQGDNRLKSRCVAKGYQDTGNSYVDTESWFAPTISMPIIWLVTIISLTLGLECRAIDISQAYLQSPVYSFSCYFTPPKGISDFPKGKVLKALKPLYGLSCAGSLFYQFTVDFFTRNGWKQSKWHPCLLFKPGENPGDKPSFCTVFVDDYRVYATSGEIDRLKAQITEAGMKFTEDSGSSFSLGHDWDYDPDAKTCTVGLETYARKLLDKYKIHATRSKTTPAPPEATLPEAAEGSHDPRYSTIVGELLYLARVRPDIAFVASMLARHMKRNDERHYQRAVDVLKYVANDPGRRITLRGADGVEDLKLFAATDASWAACRNSGRSTSGGALGLGTSFFMFVSHLQSSVATSSAEAEVYGISDRVNDIIYYRAIMDELGLDDTVLEPTPIYVDAQAAMKMIQRPMATNKSKHIGTRLFRIKELVDDRVVSLVWVSTDDQPSDCLTKSLTGPKLAVNSALLFDGWKPKRASELVVERTGAGTWRASASTLKRRV</sequence>
<dbReference type="SUPFAM" id="SSF53098">
    <property type="entry name" value="Ribonuclease H-like"/>
    <property type="match status" value="1"/>
</dbReference>
<proteinExistence type="predicted"/>
<reference evidence="3 4" key="1">
    <citation type="submission" date="2024-02" db="EMBL/GenBank/DDBJ databases">
        <authorList>
            <person name="Chen Y."/>
            <person name="Shah S."/>
            <person name="Dougan E. K."/>
            <person name="Thang M."/>
            <person name="Chan C."/>
        </authorList>
    </citation>
    <scope>NUCLEOTIDE SEQUENCE [LARGE SCALE GENOMIC DNA]</scope>
</reference>
<feature type="compositionally biased region" description="Polar residues" evidence="1">
    <location>
        <begin position="1060"/>
        <end position="1077"/>
    </location>
</feature>
<dbReference type="InterPro" id="IPR013103">
    <property type="entry name" value="RVT_2"/>
</dbReference>
<feature type="compositionally biased region" description="Basic and acidic residues" evidence="1">
    <location>
        <begin position="1147"/>
        <end position="1163"/>
    </location>
</feature>
<dbReference type="PANTHER" id="PTHR11439:SF463">
    <property type="entry name" value="REVERSE TRANSCRIPTASE TY1_COPIA-TYPE DOMAIN-CONTAINING PROTEIN"/>
    <property type="match status" value="1"/>
</dbReference>
<evidence type="ECO:0000313" key="3">
    <source>
        <dbReference type="EMBL" id="CAK9010965.1"/>
    </source>
</evidence>
<feature type="compositionally biased region" description="Basic and acidic residues" evidence="1">
    <location>
        <begin position="868"/>
        <end position="877"/>
    </location>
</feature>
<dbReference type="InterPro" id="IPR001584">
    <property type="entry name" value="Integrase_cat-core"/>
</dbReference>
<dbReference type="CDD" id="cd09272">
    <property type="entry name" value="RNase_HI_RT_Ty1"/>
    <property type="match status" value="1"/>
</dbReference>
<feature type="compositionally biased region" description="Low complexity" evidence="1">
    <location>
        <begin position="1042"/>
        <end position="1051"/>
    </location>
</feature>
<feature type="region of interest" description="Disordered" evidence="1">
    <location>
        <begin position="857"/>
        <end position="878"/>
    </location>
</feature>
<dbReference type="InterPro" id="IPR036397">
    <property type="entry name" value="RNaseH_sf"/>
</dbReference>
<evidence type="ECO:0000259" key="2">
    <source>
        <dbReference type="PROSITE" id="PS50994"/>
    </source>
</evidence>
<dbReference type="Pfam" id="PF07727">
    <property type="entry name" value="RVT_2"/>
    <property type="match status" value="1"/>
</dbReference>
<dbReference type="PROSITE" id="PS50994">
    <property type="entry name" value="INTEGRASE"/>
    <property type="match status" value="1"/>
</dbReference>